<feature type="domain" description="Septin-type G" evidence="6">
    <location>
        <begin position="111"/>
        <end position="428"/>
    </location>
</feature>
<keyword evidence="7" id="KW-0131">Cell cycle</keyword>
<comment type="caution">
    <text evidence="7">The sequence shown here is derived from an EMBL/GenBank/DDBJ whole genome shotgun (WGS) entry which is preliminary data.</text>
</comment>
<dbReference type="CDD" id="cd01850">
    <property type="entry name" value="CDC_Septin"/>
    <property type="match status" value="1"/>
</dbReference>
<feature type="compositionally biased region" description="Polar residues" evidence="5">
    <location>
        <begin position="514"/>
        <end position="524"/>
    </location>
</feature>
<dbReference type="InterPro" id="IPR016491">
    <property type="entry name" value="Septin"/>
</dbReference>
<dbReference type="PANTHER" id="PTHR18884">
    <property type="entry name" value="SEPTIN"/>
    <property type="match status" value="1"/>
</dbReference>
<protein>
    <submittedName>
        <fullName evidence="7">Cell division control protein 3</fullName>
    </submittedName>
</protein>
<reference evidence="7 8" key="1">
    <citation type="submission" date="2024-05" db="EMBL/GenBank/DDBJ databases">
        <title>Long read based assembly of the Candida bracarensis genome reveals expanded adhesin content.</title>
        <authorList>
            <person name="Marcet-Houben M."/>
            <person name="Ksiezopolska E."/>
            <person name="Gabaldon T."/>
        </authorList>
    </citation>
    <scope>NUCLEOTIDE SEQUENCE [LARGE SCALE GENOMIC DNA]</scope>
    <source>
        <strain evidence="7 8">CBM6</strain>
    </source>
</reference>
<keyword evidence="8" id="KW-1185">Reference proteome</keyword>
<evidence type="ECO:0000256" key="5">
    <source>
        <dbReference type="SAM" id="MobiDB-lite"/>
    </source>
</evidence>
<organism evidence="7 8">
    <name type="scientific">Nakaseomyces bracarensis</name>
    <dbReference type="NCBI Taxonomy" id="273131"/>
    <lineage>
        <taxon>Eukaryota</taxon>
        <taxon>Fungi</taxon>
        <taxon>Dikarya</taxon>
        <taxon>Ascomycota</taxon>
        <taxon>Saccharomycotina</taxon>
        <taxon>Saccharomycetes</taxon>
        <taxon>Saccharomycetales</taxon>
        <taxon>Saccharomycetaceae</taxon>
        <taxon>Nakaseomyces</taxon>
    </lineage>
</organism>
<evidence type="ECO:0000256" key="4">
    <source>
        <dbReference type="RuleBase" id="RU004560"/>
    </source>
</evidence>
<evidence type="ECO:0000256" key="2">
    <source>
        <dbReference type="ARBA" id="ARBA00022741"/>
    </source>
</evidence>
<keyword evidence="2 4" id="KW-0547">Nucleotide-binding</keyword>
<evidence type="ECO:0000313" key="8">
    <source>
        <dbReference type="Proteomes" id="UP001623330"/>
    </source>
</evidence>
<feature type="region of interest" description="Disordered" evidence="5">
    <location>
        <begin position="1"/>
        <end position="52"/>
    </location>
</feature>
<keyword evidence="7" id="KW-0132">Cell division</keyword>
<proteinExistence type="inferred from homology"/>
<evidence type="ECO:0000259" key="6">
    <source>
        <dbReference type="PROSITE" id="PS51719"/>
    </source>
</evidence>
<feature type="compositionally biased region" description="Basic and acidic residues" evidence="5">
    <location>
        <begin position="1"/>
        <end position="10"/>
    </location>
</feature>
<comment type="similarity">
    <text evidence="4">Belongs to the TRAFAC class TrmE-Era-EngA-EngB-Septin-like GTPase superfamily. Septin GTPase family.</text>
</comment>
<dbReference type="Pfam" id="PF00735">
    <property type="entry name" value="Septin"/>
    <property type="match status" value="1"/>
</dbReference>
<feature type="compositionally biased region" description="Polar residues" evidence="5">
    <location>
        <begin position="33"/>
        <end position="45"/>
    </location>
</feature>
<dbReference type="PIRSF" id="PIRSF006698">
    <property type="entry name" value="Septin"/>
    <property type="match status" value="1"/>
</dbReference>
<dbReference type="Gene3D" id="3.40.50.300">
    <property type="entry name" value="P-loop containing nucleotide triphosphate hydrolases"/>
    <property type="match status" value="1"/>
</dbReference>
<comment type="subcellular location">
    <subcellularLocation>
        <location evidence="1">Bud neck</location>
    </subcellularLocation>
</comment>
<dbReference type="InterPro" id="IPR030379">
    <property type="entry name" value="G_SEPTIN_dom"/>
</dbReference>
<dbReference type="Proteomes" id="UP001623330">
    <property type="component" value="Unassembled WGS sequence"/>
</dbReference>
<dbReference type="SUPFAM" id="SSF52540">
    <property type="entry name" value="P-loop containing nucleoside triphosphate hydrolases"/>
    <property type="match status" value="1"/>
</dbReference>
<dbReference type="PROSITE" id="PS51719">
    <property type="entry name" value="G_SEPTIN"/>
    <property type="match status" value="1"/>
</dbReference>
<accession>A0ABR4NTD6</accession>
<dbReference type="GO" id="GO:0051301">
    <property type="term" value="P:cell division"/>
    <property type="evidence" value="ECO:0007669"/>
    <property type="project" value="UniProtKB-KW"/>
</dbReference>
<feature type="region of interest" description="Disordered" evidence="5">
    <location>
        <begin position="513"/>
        <end position="534"/>
    </location>
</feature>
<sequence length="534" mass="60963">MMQFEPKKEPMDEEINGYSIGGVAAVQHKDMQDNGSANNSVTPNNDQQDDMQDSMRYENHNDKDYNYDYADSAEGQVLPAQPDLKIIKRQITSYVGFANLPKQWRRKSIRRGFSFNLMCVGAAGLGKTTLVNTLFNRDFSMGDEKLGDSAEAGDNESVDEKIENLKIEDTDENGIAAMAAAAGVSSVPKAGEEEGLHSDVKIQSQNTIIEENGVALKLTIIDTPGFGDAIDNTESWRPIVNEVNKRFDQYLDAENRINRGSIEDNRIHAVLYFIEPTAHYLKALDLEFCKQIHEKCNLIPVIAKSDILTDEEIQSFKYRIRKQLDEAHINLFEPPTFALDDEETVSATKELYNRIPYAVVGSTELVTNPDGQAVRGRSYPWGIIEVDNSKHSDFTFLRDLLIRQFMEELRERTSKVLYENYRSQKLVKLGIKQDNSVFKEYDPETRQKEEKQLHEAKLAKLESEMKAVFQQKVSEKEKKLQKSEAELFARHKEMKEKLTKQLKALEEKKHQLEISISKQVSHSPVQPKKKGFLR</sequence>
<dbReference type="EMBL" id="JBEVYD010000006">
    <property type="protein sequence ID" value="KAL3231723.1"/>
    <property type="molecule type" value="Genomic_DNA"/>
</dbReference>
<dbReference type="InterPro" id="IPR027417">
    <property type="entry name" value="P-loop_NTPase"/>
</dbReference>
<evidence type="ECO:0000256" key="1">
    <source>
        <dbReference type="ARBA" id="ARBA00004266"/>
    </source>
</evidence>
<name>A0ABR4NTD6_9SACH</name>
<gene>
    <name evidence="7" type="ORF">RNJ44_00258</name>
</gene>
<keyword evidence="3 4" id="KW-0342">GTP-binding</keyword>
<evidence type="ECO:0000256" key="3">
    <source>
        <dbReference type="ARBA" id="ARBA00023134"/>
    </source>
</evidence>
<evidence type="ECO:0000313" key="7">
    <source>
        <dbReference type="EMBL" id="KAL3231723.1"/>
    </source>
</evidence>